<dbReference type="InterPro" id="IPR039425">
    <property type="entry name" value="RNA_pol_sigma-70-like"/>
</dbReference>
<proteinExistence type="inferred from homology"/>
<dbReference type="AlphaFoldDB" id="A0A2M9XE56"/>
<feature type="domain" description="RNA polymerase sigma-70 region 2" evidence="6">
    <location>
        <begin position="11"/>
        <end position="73"/>
    </location>
</feature>
<evidence type="ECO:0000256" key="4">
    <source>
        <dbReference type="ARBA" id="ARBA00023163"/>
    </source>
</evidence>
<dbReference type="GO" id="GO:0006352">
    <property type="term" value="P:DNA-templated transcription initiation"/>
    <property type="evidence" value="ECO:0007669"/>
    <property type="project" value="InterPro"/>
</dbReference>
<dbReference type="Pfam" id="PF04542">
    <property type="entry name" value="Sigma70_r2"/>
    <property type="match status" value="1"/>
</dbReference>
<dbReference type="RefSeq" id="WP_100706526.1">
    <property type="nucleotide sequence ID" value="NZ_NPDL01000001.1"/>
</dbReference>
<dbReference type="InterPro" id="IPR007627">
    <property type="entry name" value="RNA_pol_sigma70_r2"/>
</dbReference>
<dbReference type="GO" id="GO:0016987">
    <property type="term" value="F:sigma factor activity"/>
    <property type="evidence" value="ECO:0007669"/>
    <property type="project" value="UniProtKB-KW"/>
</dbReference>
<protein>
    <submittedName>
        <fullName evidence="8">RNA polymerase</fullName>
    </submittedName>
</protein>
<dbReference type="Pfam" id="PF08281">
    <property type="entry name" value="Sigma70_r4_2"/>
    <property type="match status" value="1"/>
</dbReference>
<evidence type="ECO:0000313" key="9">
    <source>
        <dbReference type="Proteomes" id="UP000232196"/>
    </source>
</evidence>
<evidence type="ECO:0000259" key="7">
    <source>
        <dbReference type="Pfam" id="PF08281"/>
    </source>
</evidence>
<dbReference type="InterPro" id="IPR013325">
    <property type="entry name" value="RNA_pol_sigma_r2"/>
</dbReference>
<evidence type="ECO:0000256" key="1">
    <source>
        <dbReference type="ARBA" id="ARBA00010641"/>
    </source>
</evidence>
<dbReference type="InterPro" id="IPR013324">
    <property type="entry name" value="RNA_pol_sigma_r3/r4-like"/>
</dbReference>
<evidence type="ECO:0000256" key="3">
    <source>
        <dbReference type="ARBA" id="ARBA00023082"/>
    </source>
</evidence>
<dbReference type="PANTHER" id="PTHR43133:SF51">
    <property type="entry name" value="RNA POLYMERASE SIGMA FACTOR"/>
    <property type="match status" value="1"/>
</dbReference>
<dbReference type="PANTHER" id="PTHR43133">
    <property type="entry name" value="RNA POLYMERASE ECF-TYPE SIGMA FACTO"/>
    <property type="match status" value="1"/>
</dbReference>
<keyword evidence="2" id="KW-0805">Transcription regulation</keyword>
<dbReference type="Gene3D" id="1.10.1740.10">
    <property type="match status" value="1"/>
</dbReference>
<organism evidence="8 9">
    <name type="scientific">Leptospira hartskeerlii</name>
    <dbReference type="NCBI Taxonomy" id="2023177"/>
    <lineage>
        <taxon>Bacteria</taxon>
        <taxon>Pseudomonadati</taxon>
        <taxon>Spirochaetota</taxon>
        <taxon>Spirochaetia</taxon>
        <taxon>Leptospirales</taxon>
        <taxon>Leptospiraceae</taxon>
        <taxon>Leptospira</taxon>
    </lineage>
</organism>
<evidence type="ECO:0000256" key="2">
    <source>
        <dbReference type="ARBA" id="ARBA00023015"/>
    </source>
</evidence>
<reference evidence="8 9" key="1">
    <citation type="submission" date="2017-07" db="EMBL/GenBank/DDBJ databases">
        <title>Leptospira spp. isolated from tropical soils.</title>
        <authorList>
            <person name="Thibeaux R."/>
            <person name="Iraola G."/>
            <person name="Ferres I."/>
            <person name="Bierque E."/>
            <person name="Girault D."/>
            <person name="Soupe-Gilbert M.-E."/>
            <person name="Picardeau M."/>
            <person name="Goarant C."/>
        </authorList>
    </citation>
    <scope>NUCLEOTIDE SEQUENCE [LARGE SCALE GENOMIC DNA]</scope>
    <source>
        <strain evidence="8 9">MCA1-C-A1</strain>
    </source>
</reference>
<keyword evidence="9" id="KW-1185">Reference proteome</keyword>
<accession>A0A2M9XE56</accession>
<evidence type="ECO:0000313" key="8">
    <source>
        <dbReference type="EMBL" id="PJZ25889.1"/>
    </source>
</evidence>
<feature type="domain" description="RNA polymerase sigma factor 70 region 4 type 2" evidence="7">
    <location>
        <begin position="122"/>
        <end position="167"/>
    </location>
</feature>
<dbReference type="OrthoDB" id="9795666at2"/>
<name>A0A2M9XE56_9LEPT</name>
<evidence type="ECO:0000259" key="6">
    <source>
        <dbReference type="Pfam" id="PF04542"/>
    </source>
</evidence>
<dbReference type="InterPro" id="IPR013249">
    <property type="entry name" value="RNA_pol_sigma70_r4_t2"/>
</dbReference>
<dbReference type="Proteomes" id="UP000232196">
    <property type="component" value="Unassembled WGS sequence"/>
</dbReference>
<dbReference type="InterPro" id="IPR036388">
    <property type="entry name" value="WH-like_DNA-bd_sf"/>
</dbReference>
<dbReference type="SUPFAM" id="SSF88659">
    <property type="entry name" value="Sigma3 and sigma4 domains of RNA polymerase sigma factors"/>
    <property type="match status" value="1"/>
</dbReference>
<gene>
    <name evidence="8" type="ORF">CH357_09715</name>
</gene>
<dbReference type="CDD" id="cd06171">
    <property type="entry name" value="Sigma70_r4"/>
    <property type="match status" value="1"/>
</dbReference>
<sequence>MGEAEFSRFVEETREIVLAAVSRYLYERFAYAIDDVAQETYLRAYKALQKGQFRGDSKLTTWLYTIARNESIRMNENLMREETKAEKAGKRSEEDSRGFAFEKELPEDREDLPTWEKAKLWIGNLPEAYRSVIQYYLSGYSEKEISEVLGVPAGTVKSRAARGKEMLRRMQNSEKREGGEVWGKY</sequence>
<feature type="region of interest" description="Disordered" evidence="5">
    <location>
        <begin position="81"/>
        <end position="100"/>
    </location>
</feature>
<dbReference type="InterPro" id="IPR014284">
    <property type="entry name" value="RNA_pol_sigma-70_dom"/>
</dbReference>
<dbReference type="NCBIfam" id="TIGR02937">
    <property type="entry name" value="sigma70-ECF"/>
    <property type="match status" value="1"/>
</dbReference>
<comment type="similarity">
    <text evidence="1">Belongs to the sigma-70 factor family. ECF subfamily.</text>
</comment>
<keyword evidence="4" id="KW-0804">Transcription</keyword>
<evidence type="ECO:0000256" key="5">
    <source>
        <dbReference type="SAM" id="MobiDB-lite"/>
    </source>
</evidence>
<comment type="caution">
    <text evidence="8">The sequence shown here is derived from an EMBL/GenBank/DDBJ whole genome shotgun (WGS) entry which is preliminary data.</text>
</comment>
<keyword evidence="3" id="KW-0731">Sigma factor</keyword>
<dbReference type="EMBL" id="NPDN01000004">
    <property type="protein sequence ID" value="PJZ25889.1"/>
    <property type="molecule type" value="Genomic_DNA"/>
</dbReference>
<dbReference type="Gene3D" id="1.10.10.10">
    <property type="entry name" value="Winged helix-like DNA-binding domain superfamily/Winged helix DNA-binding domain"/>
    <property type="match status" value="1"/>
</dbReference>
<dbReference type="SUPFAM" id="SSF88946">
    <property type="entry name" value="Sigma2 domain of RNA polymerase sigma factors"/>
    <property type="match status" value="1"/>
</dbReference>
<dbReference type="GO" id="GO:0003677">
    <property type="term" value="F:DNA binding"/>
    <property type="evidence" value="ECO:0007669"/>
    <property type="project" value="InterPro"/>
</dbReference>